<gene>
    <name evidence="6" type="primary">vg_0</name>
    <name evidence="6" type="ORF">CM83_7234</name>
    <name evidence="7" type="ORF">g.56712</name>
</gene>
<accession>A0A0A9YM55</accession>
<evidence type="ECO:0000256" key="1">
    <source>
        <dbReference type="ARBA" id="ARBA00004123"/>
    </source>
</evidence>
<evidence type="ECO:0000256" key="3">
    <source>
        <dbReference type="ARBA" id="ARBA00023163"/>
    </source>
</evidence>
<keyword evidence="4" id="KW-0539">Nucleus</keyword>
<dbReference type="PANTHER" id="PTHR15950">
    <property type="entry name" value="TRANSCRIPTION COFACTOR VESTIGIAL-LIKE PROTEIN"/>
    <property type="match status" value="1"/>
</dbReference>
<dbReference type="PANTHER" id="PTHR15950:SF15">
    <property type="entry name" value="PROTEIN VESTIGIAL"/>
    <property type="match status" value="1"/>
</dbReference>
<name>A0A0A9YM55_LYGHE</name>
<reference evidence="7" key="3">
    <citation type="journal article" date="2016" name="Gigascience">
        <title>De novo construction of an expanded transcriptome assembly for the western tarnished plant bug, Lygus hesperus.</title>
        <authorList>
            <person name="Tassone E.E."/>
            <person name="Geib S.M."/>
            <person name="Hall B."/>
            <person name="Fabrick J.A."/>
            <person name="Brent C.S."/>
            <person name="Hull J.J."/>
        </authorList>
    </citation>
    <scope>NUCLEOTIDE SEQUENCE</scope>
</reference>
<evidence type="ECO:0000256" key="5">
    <source>
        <dbReference type="SAM" id="MobiDB-lite"/>
    </source>
</evidence>
<dbReference type="EMBL" id="GBHO01011421">
    <property type="protein sequence ID" value="JAG32183.1"/>
    <property type="molecule type" value="Transcribed_RNA"/>
</dbReference>
<feature type="compositionally biased region" description="Low complexity" evidence="5">
    <location>
        <begin position="49"/>
        <end position="59"/>
    </location>
</feature>
<feature type="compositionally biased region" description="Pro residues" evidence="5">
    <location>
        <begin position="25"/>
        <end position="35"/>
    </location>
</feature>
<feature type="region of interest" description="Disordered" evidence="5">
    <location>
        <begin position="18"/>
        <end position="111"/>
    </location>
</feature>
<reference evidence="6" key="2">
    <citation type="submission" date="2014-07" db="EMBL/GenBank/DDBJ databases">
        <authorList>
            <person name="Hull J."/>
        </authorList>
    </citation>
    <scope>NUCLEOTIDE SEQUENCE</scope>
</reference>
<dbReference type="GO" id="GO:0005634">
    <property type="term" value="C:nucleus"/>
    <property type="evidence" value="ECO:0007669"/>
    <property type="project" value="UniProtKB-SubCell"/>
</dbReference>
<protein>
    <submittedName>
        <fullName evidence="6">Protein vestigial</fullName>
    </submittedName>
</protein>
<evidence type="ECO:0000313" key="6">
    <source>
        <dbReference type="EMBL" id="JAG32183.1"/>
    </source>
</evidence>
<evidence type="ECO:0000256" key="2">
    <source>
        <dbReference type="ARBA" id="ARBA00023015"/>
    </source>
</evidence>
<evidence type="ECO:0000256" key="4">
    <source>
        <dbReference type="ARBA" id="ARBA00023242"/>
    </source>
</evidence>
<keyword evidence="2" id="KW-0805">Transcription regulation</keyword>
<keyword evidence="3" id="KW-0804">Transcription</keyword>
<dbReference type="AlphaFoldDB" id="A0A0A9YM55"/>
<sequence length="290" mass="31781">MSCPEVVYQAYYPYLYQRPSTSSARPPPPPFPPFAHHPHYDRVIGGGSSSSSSGGRLSGTASEEPVGPGSDQEPARQFYTPRASASPPSPQPHSSGSVYTDEEEESGSSSRAQYVSANCVVFTHYTGDVAAVVDEHFTRALSTDTKPPSSSKDWSPMTSRNFPPSFWNSNSSSSSSSGDAGYHSAEPSMYHCGTSEPWHSHYQQYHHHRYYNRAVHEYHQHNMQYGGGLLLPAHQYKEAASWHPQHRLHDPTTAHHLDSAAAAAAAAYSAYPSISDNEYGGSLRSHMSLY</sequence>
<organism evidence="6">
    <name type="scientific">Lygus hesperus</name>
    <name type="common">Western plant bug</name>
    <dbReference type="NCBI Taxonomy" id="30085"/>
    <lineage>
        <taxon>Eukaryota</taxon>
        <taxon>Metazoa</taxon>
        <taxon>Ecdysozoa</taxon>
        <taxon>Arthropoda</taxon>
        <taxon>Hexapoda</taxon>
        <taxon>Insecta</taxon>
        <taxon>Pterygota</taxon>
        <taxon>Neoptera</taxon>
        <taxon>Paraneoptera</taxon>
        <taxon>Hemiptera</taxon>
        <taxon>Heteroptera</taxon>
        <taxon>Panheteroptera</taxon>
        <taxon>Cimicomorpha</taxon>
        <taxon>Miridae</taxon>
        <taxon>Mirini</taxon>
        <taxon>Lygus</taxon>
    </lineage>
</organism>
<reference evidence="6" key="1">
    <citation type="journal article" date="2014" name="PLoS ONE">
        <title>Transcriptome-Based Identification of ABC Transporters in the Western Tarnished Plant Bug Lygus hesperus.</title>
        <authorList>
            <person name="Hull J.J."/>
            <person name="Chaney K."/>
            <person name="Geib S.M."/>
            <person name="Fabrick J.A."/>
            <person name="Brent C.S."/>
            <person name="Walsh D."/>
            <person name="Lavine L.C."/>
        </authorList>
    </citation>
    <scope>NUCLEOTIDE SEQUENCE</scope>
</reference>
<dbReference type="EMBL" id="GDHC01010711">
    <property type="protein sequence ID" value="JAQ07918.1"/>
    <property type="molecule type" value="Transcribed_RNA"/>
</dbReference>
<evidence type="ECO:0000313" key="7">
    <source>
        <dbReference type="EMBL" id="JAQ07918.1"/>
    </source>
</evidence>
<dbReference type="GO" id="GO:0006355">
    <property type="term" value="P:regulation of DNA-templated transcription"/>
    <property type="evidence" value="ECO:0007669"/>
    <property type="project" value="InterPro"/>
</dbReference>
<comment type="subcellular location">
    <subcellularLocation>
        <location evidence="1">Nucleus</location>
    </subcellularLocation>
</comment>
<feature type="compositionally biased region" description="Low complexity" evidence="5">
    <location>
        <begin position="81"/>
        <end position="97"/>
    </location>
</feature>
<dbReference type="Pfam" id="PF07545">
    <property type="entry name" value="Vg_Tdu"/>
    <property type="match status" value="1"/>
</dbReference>
<proteinExistence type="predicted"/>
<dbReference type="InterPro" id="IPR011520">
    <property type="entry name" value="Vg_fam"/>
</dbReference>